<dbReference type="EMBL" id="CAICTM010000451">
    <property type="protein sequence ID" value="CAB9510780.1"/>
    <property type="molecule type" value="Genomic_DNA"/>
</dbReference>
<dbReference type="AlphaFoldDB" id="A0A9N8DYQ2"/>
<evidence type="ECO:0000313" key="3">
    <source>
        <dbReference type="EMBL" id="CAB9510780.1"/>
    </source>
</evidence>
<organism evidence="3 4">
    <name type="scientific">Seminavis robusta</name>
    <dbReference type="NCBI Taxonomy" id="568900"/>
    <lineage>
        <taxon>Eukaryota</taxon>
        <taxon>Sar</taxon>
        <taxon>Stramenopiles</taxon>
        <taxon>Ochrophyta</taxon>
        <taxon>Bacillariophyta</taxon>
        <taxon>Bacillariophyceae</taxon>
        <taxon>Bacillariophycidae</taxon>
        <taxon>Naviculales</taxon>
        <taxon>Naviculaceae</taxon>
        <taxon>Seminavis</taxon>
    </lineage>
</organism>
<keyword evidence="2" id="KW-0732">Signal</keyword>
<proteinExistence type="predicted"/>
<feature type="chain" id="PRO_5040397820" evidence="2">
    <location>
        <begin position="18"/>
        <end position="129"/>
    </location>
</feature>
<dbReference type="Proteomes" id="UP001153069">
    <property type="component" value="Unassembled WGS sequence"/>
</dbReference>
<protein>
    <submittedName>
        <fullName evidence="3">Uncharacterized protein</fullName>
    </submittedName>
</protein>
<evidence type="ECO:0000256" key="1">
    <source>
        <dbReference type="SAM" id="MobiDB-lite"/>
    </source>
</evidence>
<keyword evidence="4" id="KW-1185">Reference proteome</keyword>
<comment type="caution">
    <text evidence="3">The sequence shown here is derived from an EMBL/GenBank/DDBJ whole genome shotgun (WGS) entry which is preliminary data.</text>
</comment>
<name>A0A9N8DYQ2_9STRA</name>
<feature type="signal peptide" evidence="2">
    <location>
        <begin position="1"/>
        <end position="17"/>
    </location>
</feature>
<evidence type="ECO:0000256" key="2">
    <source>
        <dbReference type="SAM" id="SignalP"/>
    </source>
</evidence>
<evidence type="ECO:0000313" key="4">
    <source>
        <dbReference type="Proteomes" id="UP001153069"/>
    </source>
</evidence>
<sequence length="129" mass="14338">MFKTLVATLALVGSVSAFAPQPMGARVTTAMFDTYGKYNEKLWDNDAKKDIYAVWDPSAPRSPENFNPFETFDGNSPDASGRYPGEPFYKDPMRGDVSFQQMMDERAEIEERLANPKAGDKPGCPGCRN</sequence>
<dbReference type="OrthoDB" id="37586at2759"/>
<accession>A0A9N8DYQ2</accession>
<reference evidence="3" key="1">
    <citation type="submission" date="2020-06" db="EMBL/GenBank/DDBJ databases">
        <authorList>
            <consortium name="Plant Systems Biology data submission"/>
        </authorList>
    </citation>
    <scope>NUCLEOTIDE SEQUENCE</scope>
    <source>
        <strain evidence="3">D6</strain>
    </source>
</reference>
<gene>
    <name evidence="3" type="ORF">SEMRO_452_G145940.1</name>
</gene>
<feature type="region of interest" description="Disordered" evidence="1">
    <location>
        <begin position="63"/>
        <end position="94"/>
    </location>
</feature>